<evidence type="ECO:0000313" key="2">
    <source>
        <dbReference type="Proteomes" id="UP001552299"/>
    </source>
</evidence>
<dbReference type="EMBL" id="JANQDX010000009">
    <property type="protein sequence ID" value="KAL0919317.1"/>
    <property type="molecule type" value="Genomic_DNA"/>
</dbReference>
<keyword evidence="2" id="KW-1185">Reference proteome</keyword>
<organism evidence="1 2">
    <name type="scientific">Dendrobium thyrsiflorum</name>
    <name type="common">Pinecone-like raceme dendrobium</name>
    <name type="synonym">Orchid</name>
    <dbReference type="NCBI Taxonomy" id="117978"/>
    <lineage>
        <taxon>Eukaryota</taxon>
        <taxon>Viridiplantae</taxon>
        <taxon>Streptophyta</taxon>
        <taxon>Embryophyta</taxon>
        <taxon>Tracheophyta</taxon>
        <taxon>Spermatophyta</taxon>
        <taxon>Magnoliopsida</taxon>
        <taxon>Liliopsida</taxon>
        <taxon>Asparagales</taxon>
        <taxon>Orchidaceae</taxon>
        <taxon>Epidendroideae</taxon>
        <taxon>Malaxideae</taxon>
        <taxon>Dendrobiinae</taxon>
        <taxon>Dendrobium</taxon>
    </lineage>
</organism>
<dbReference type="AlphaFoldDB" id="A0ABD0V9M0"/>
<gene>
    <name evidence="1" type="ORF">M5K25_011404</name>
</gene>
<protein>
    <submittedName>
        <fullName evidence="1">Uncharacterized protein</fullName>
    </submittedName>
</protein>
<name>A0ABD0V9M0_DENTH</name>
<sequence>MAFSMILARLTSLQWPKCRGMLSLLIWIREDDMEKTALSFISAKWEVAPTADRGRGERISSAVWGRGSSRRRGRVRGSGKKKKVYPIKEGREADELKPANNTWTRLGQVRGELGRELVGFEPGGELEQERENLIRAGVGFKQRAKLDGSKEARDFLSLLGLERQREEGGLGVGYLANREKRQRRGGLWLAMGAERVAGFLFHDQETDKKSARLRLL</sequence>
<reference evidence="1 2" key="1">
    <citation type="journal article" date="2024" name="Plant Biotechnol. J.">
        <title>Dendrobium thyrsiflorum genome and its molecular insights into genes involved in important horticultural traits.</title>
        <authorList>
            <person name="Chen B."/>
            <person name="Wang J.Y."/>
            <person name="Zheng P.J."/>
            <person name="Li K.L."/>
            <person name="Liang Y.M."/>
            <person name="Chen X.F."/>
            <person name="Zhang C."/>
            <person name="Zhao X."/>
            <person name="He X."/>
            <person name="Zhang G.Q."/>
            <person name="Liu Z.J."/>
            <person name="Xu Q."/>
        </authorList>
    </citation>
    <scope>NUCLEOTIDE SEQUENCE [LARGE SCALE GENOMIC DNA]</scope>
    <source>
        <strain evidence="1">GZMU011</strain>
    </source>
</reference>
<comment type="caution">
    <text evidence="1">The sequence shown here is derived from an EMBL/GenBank/DDBJ whole genome shotgun (WGS) entry which is preliminary data.</text>
</comment>
<proteinExistence type="predicted"/>
<accession>A0ABD0V9M0</accession>
<dbReference type="Proteomes" id="UP001552299">
    <property type="component" value="Unassembled WGS sequence"/>
</dbReference>
<evidence type="ECO:0000313" key="1">
    <source>
        <dbReference type="EMBL" id="KAL0919317.1"/>
    </source>
</evidence>